<dbReference type="PANTHER" id="PTHR42834:SF1">
    <property type="entry name" value="ENDONUCLEASE_EXONUCLEASE_PHOSPHATASE FAMILY PROTEIN (AFU_ORTHOLOGUE AFUA_3G09210)"/>
    <property type="match status" value="1"/>
</dbReference>
<reference evidence="2 3" key="1">
    <citation type="submission" date="2017-07" db="EMBL/GenBank/DDBJ databases">
        <title>Isolation and whole genome analysis of endospore-forming bacteria from heroin.</title>
        <authorList>
            <person name="Kalinowski J."/>
            <person name="Ahrens B."/>
            <person name="Al-Dilaimi A."/>
            <person name="Winkler A."/>
            <person name="Wibberg D."/>
            <person name="Schleenbecker U."/>
            <person name="Ruckert C."/>
            <person name="Wolfel R."/>
            <person name="Grass G."/>
        </authorList>
    </citation>
    <scope>NUCLEOTIDE SEQUENCE [LARGE SCALE GENOMIC DNA]</scope>
    <source>
        <strain evidence="2 3">7523-2</strain>
    </source>
</reference>
<dbReference type="RefSeq" id="WP_143118241.1">
    <property type="nucleotide sequence ID" value="NZ_NPBS01001102.1"/>
</dbReference>
<feature type="non-terminal residue" evidence="2">
    <location>
        <position position="1"/>
    </location>
</feature>
<dbReference type="AlphaFoldDB" id="A0A268QU40"/>
<gene>
    <name evidence="2" type="ORF">CHH61_26905</name>
</gene>
<dbReference type="InterPro" id="IPR036691">
    <property type="entry name" value="Endo/exonu/phosph_ase_sf"/>
</dbReference>
<dbReference type="GO" id="GO:0003824">
    <property type="term" value="F:catalytic activity"/>
    <property type="evidence" value="ECO:0007669"/>
    <property type="project" value="InterPro"/>
</dbReference>
<evidence type="ECO:0000313" key="3">
    <source>
        <dbReference type="Proteomes" id="UP000216133"/>
    </source>
</evidence>
<organism evidence="2 3">
    <name type="scientific">Shouchella clausii</name>
    <name type="common">Alkalihalobacillus clausii</name>
    <dbReference type="NCBI Taxonomy" id="79880"/>
    <lineage>
        <taxon>Bacteria</taxon>
        <taxon>Bacillati</taxon>
        <taxon>Bacillota</taxon>
        <taxon>Bacilli</taxon>
        <taxon>Bacillales</taxon>
        <taxon>Bacillaceae</taxon>
        <taxon>Shouchella</taxon>
    </lineage>
</organism>
<proteinExistence type="predicted"/>
<dbReference type="SUPFAM" id="SSF56219">
    <property type="entry name" value="DNase I-like"/>
    <property type="match status" value="1"/>
</dbReference>
<protein>
    <recommendedName>
        <fullName evidence="1">Endonuclease/exonuclease/phosphatase domain-containing protein</fullName>
    </recommendedName>
</protein>
<dbReference type="EMBL" id="NPBS01001102">
    <property type="protein sequence ID" value="PAF11517.1"/>
    <property type="molecule type" value="Genomic_DNA"/>
</dbReference>
<evidence type="ECO:0000313" key="2">
    <source>
        <dbReference type="EMBL" id="PAF11517.1"/>
    </source>
</evidence>
<evidence type="ECO:0000259" key="1">
    <source>
        <dbReference type="Pfam" id="PF19580"/>
    </source>
</evidence>
<accession>A0A268QU40</accession>
<dbReference type="Proteomes" id="UP000216133">
    <property type="component" value="Unassembled WGS sequence"/>
</dbReference>
<dbReference type="Pfam" id="PF19580">
    <property type="entry name" value="Exo_endo_phos_3"/>
    <property type="match status" value="1"/>
</dbReference>
<sequence>KDIKAEDPDANIVLLGDFNDFEFSNPLQALKGEELTNMIEKVPAEERYTYTYQGNAQVLDHILVSNN</sequence>
<comment type="caution">
    <text evidence="2">The sequence shown here is derived from an EMBL/GenBank/DDBJ whole genome shotgun (WGS) entry which is preliminary data.</text>
</comment>
<feature type="non-terminal residue" evidence="2">
    <location>
        <position position="67"/>
    </location>
</feature>
<dbReference type="InterPro" id="IPR005135">
    <property type="entry name" value="Endo/exonuclease/phosphatase"/>
</dbReference>
<name>A0A268QU40_SHOCL</name>
<dbReference type="PANTHER" id="PTHR42834">
    <property type="entry name" value="ENDONUCLEASE/EXONUCLEASE/PHOSPHATASE FAMILY PROTEIN (AFU_ORTHOLOGUE AFUA_3G09210)"/>
    <property type="match status" value="1"/>
</dbReference>
<dbReference type="Gene3D" id="3.60.10.10">
    <property type="entry name" value="Endonuclease/exonuclease/phosphatase"/>
    <property type="match status" value="1"/>
</dbReference>
<feature type="domain" description="Endonuclease/exonuclease/phosphatase" evidence="1">
    <location>
        <begin position="2"/>
        <end position="67"/>
    </location>
</feature>